<dbReference type="EMBL" id="SUMD01000008">
    <property type="protein sequence ID" value="TJZ76548.1"/>
    <property type="molecule type" value="Genomic_DNA"/>
</dbReference>
<comment type="subcellular location">
    <subcellularLocation>
        <location evidence="1">Membrane</location>
        <topology evidence="1">Multi-pass membrane protein</topology>
    </subcellularLocation>
</comment>
<evidence type="ECO:0000256" key="5">
    <source>
        <dbReference type="SAM" id="MobiDB-lite"/>
    </source>
</evidence>
<proteinExistence type="predicted"/>
<evidence type="ECO:0000256" key="1">
    <source>
        <dbReference type="ARBA" id="ARBA00004141"/>
    </source>
</evidence>
<feature type="transmembrane region" description="Helical" evidence="6">
    <location>
        <begin position="317"/>
        <end position="337"/>
    </location>
</feature>
<keyword evidence="3 6" id="KW-1133">Transmembrane helix</keyword>
<feature type="transmembrane region" description="Helical" evidence="6">
    <location>
        <begin position="441"/>
        <end position="459"/>
    </location>
</feature>
<sequence length="574" mass="60976">MEVELNWTVPDATPDPSRNAPLPPAPRTRSLAFGLPPAGRRWPGGVRAALAFGVPALLAVAFGHQEQALIFSLGAFAVIYGEGRPYRARWRVVLLAGAALFTAAGLGALVGGTVYRTWPFDSALPALIEVAMLAAVALVGTYVVSAARLGPPGSFFFVLTCAVATIMSRSGISAVVIVGCTAIGVVSALVVAMAGALRDRRAPERDAVAAAVRTVNAYVELRNSDAPAVGARHQAATAVHAAWAAVYDAGLPERRPAADPVRSLLSAHLRLVGVARSDDDGPDLELDAPAPQIPLARPDFRYRIRRSFTLDSHACSTALRVLLACLVAGSLSVAVGLDRPDWAVIAAVLVLHQGPDRIRGTVRGVHRFVGTAAGLVLFAALYALTPTGAGLIVLLMVLQFLIELYIARNYGLAVIFITPLAMLIGGASHPDADIGPMIRGRFLETLLGVVVALAVLWAVTPHAHRRDLRWTETRTLDTALTLVSGLRATAPTAAAMMALRRDVQFELIGAGLSAADAAHNERAWMQRQWPRHLEICTLGYDLLAQCWATAPNGRLADPDGWEARLRACRFTREA</sequence>
<feature type="transmembrane region" description="Helical" evidence="6">
    <location>
        <begin position="372"/>
        <end position="398"/>
    </location>
</feature>
<organism evidence="8 9">
    <name type="scientific">Rhodococcus oryzae</name>
    <dbReference type="NCBI Taxonomy" id="2571143"/>
    <lineage>
        <taxon>Bacteria</taxon>
        <taxon>Bacillati</taxon>
        <taxon>Actinomycetota</taxon>
        <taxon>Actinomycetes</taxon>
        <taxon>Mycobacteriales</taxon>
        <taxon>Nocardiaceae</taxon>
        <taxon>Rhodococcus</taxon>
    </lineage>
</organism>
<dbReference type="RefSeq" id="WP_136911006.1">
    <property type="nucleotide sequence ID" value="NZ_SUMD01000008.1"/>
</dbReference>
<feature type="transmembrane region" description="Helical" evidence="6">
    <location>
        <begin position="123"/>
        <end position="144"/>
    </location>
</feature>
<evidence type="ECO:0000313" key="9">
    <source>
        <dbReference type="Proteomes" id="UP000305109"/>
    </source>
</evidence>
<name>A0ABY2RHJ6_9NOCA</name>
<evidence type="ECO:0000256" key="6">
    <source>
        <dbReference type="SAM" id="Phobius"/>
    </source>
</evidence>
<keyword evidence="9" id="KW-1185">Reference proteome</keyword>
<evidence type="ECO:0000256" key="4">
    <source>
        <dbReference type="ARBA" id="ARBA00023136"/>
    </source>
</evidence>
<evidence type="ECO:0000256" key="3">
    <source>
        <dbReference type="ARBA" id="ARBA00022989"/>
    </source>
</evidence>
<keyword evidence="4 6" id="KW-0472">Membrane</keyword>
<evidence type="ECO:0000313" key="8">
    <source>
        <dbReference type="EMBL" id="TJZ76548.1"/>
    </source>
</evidence>
<feature type="region of interest" description="Disordered" evidence="5">
    <location>
        <begin position="1"/>
        <end position="29"/>
    </location>
</feature>
<feature type="transmembrane region" description="Helical" evidence="6">
    <location>
        <begin position="174"/>
        <end position="197"/>
    </location>
</feature>
<dbReference type="Proteomes" id="UP000305109">
    <property type="component" value="Unassembled WGS sequence"/>
</dbReference>
<accession>A0ABY2RHJ6</accession>
<evidence type="ECO:0000259" key="7">
    <source>
        <dbReference type="Pfam" id="PF13515"/>
    </source>
</evidence>
<reference evidence="8 9" key="1">
    <citation type="submission" date="2019-04" db="EMBL/GenBank/DDBJ databases">
        <title>Rhodococcus oryzae sp. nov., a novel actinomycete isolated from rhizosphere soil of rice (Oryza sativa L.).</title>
        <authorList>
            <person name="Li C."/>
        </authorList>
    </citation>
    <scope>NUCLEOTIDE SEQUENCE [LARGE SCALE GENOMIC DNA]</scope>
    <source>
        <strain evidence="8 9">NEAU-CX67</strain>
    </source>
</reference>
<protein>
    <submittedName>
        <fullName evidence="8">FUSC family protein</fullName>
    </submittedName>
</protein>
<feature type="transmembrane region" description="Helical" evidence="6">
    <location>
        <begin position="151"/>
        <end position="168"/>
    </location>
</feature>
<feature type="transmembrane region" description="Helical" evidence="6">
    <location>
        <begin position="56"/>
        <end position="80"/>
    </location>
</feature>
<feature type="domain" description="Integral membrane bound transporter" evidence="7">
    <location>
        <begin position="328"/>
        <end position="455"/>
    </location>
</feature>
<evidence type="ECO:0000256" key="2">
    <source>
        <dbReference type="ARBA" id="ARBA00022692"/>
    </source>
</evidence>
<feature type="transmembrane region" description="Helical" evidence="6">
    <location>
        <begin position="92"/>
        <end position="111"/>
    </location>
</feature>
<feature type="transmembrane region" description="Helical" evidence="6">
    <location>
        <begin position="410"/>
        <end position="429"/>
    </location>
</feature>
<comment type="caution">
    <text evidence="8">The sequence shown here is derived from an EMBL/GenBank/DDBJ whole genome shotgun (WGS) entry which is preliminary data.</text>
</comment>
<gene>
    <name evidence="8" type="ORF">FCG67_17785</name>
</gene>
<dbReference type="InterPro" id="IPR049453">
    <property type="entry name" value="Memb_transporter_dom"/>
</dbReference>
<keyword evidence="2 6" id="KW-0812">Transmembrane</keyword>
<dbReference type="Pfam" id="PF13515">
    <property type="entry name" value="FUSC_2"/>
    <property type="match status" value="1"/>
</dbReference>